<protein>
    <submittedName>
        <fullName evidence="1">Periplasmic-binding protein znuA</fullName>
    </submittedName>
    <submittedName>
        <fullName evidence="2">Zinc ABC transporter</fullName>
    </submittedName>
</protein>
<dbReference type="Proteomes" id="UP000031670">
    <property type="component" value="Unassembled WGS sequence"/>
</dbReference>
<reference evidence="1 6" key="1">
    <citation type="submission" date="2015-01" db="EMBL/GenBank/DDBJ databases">
        <title>Vibrio sp. C1 JCM 19231 whole genome shotgun sequence.</title>
        <authorList>
            <person name="Sawabe T."/>
            <person name="Meirelles P."/>
            <person name="Feng G."/>
            <person name="Sayaka M."/>
            <person name="Hattori M."/>
            <person name="Ohkuma M."/>
        </authorList>
    </citation>
    <scope>NUCLEOTIDE SEQUENCE [LARGE SCALE GENOMIC DNA]</scope>
    <source>
        <strain evidence="6">JCM 19231</strain>
        <strain evidence="1">JCM19231</strain>
    </source>
</reference>
<reference evidence="3 4" key="3">
    <citation type="submission" date="2015-01" db="EMBL/GenBank/DDBJ databases">
        <title>Vibrio sp. C94 JCM 19241 whole genome shotgun sequence.</title>
        <authorList>
            <person name="Sawabe T."/>
            <person name="Meirelles P."/>
            <person name="Feng G."/>
            <person name="Sayaka M."/>
            <person name="Hattori M."/>
            <person name="Ohkuma M."/>
        </authorList>
    </citation>
    <scope>NUCLEOTIDE SEQUENCE [LARGE SCALE GENOMIC DNA]</scope>
    <source>
        <strain evidence="4">JCM 19241</strain>
        <strain evidence="3">JCM19241</strain>
    </source>
</reference>
<dbReference type="EMBL" id="BBSC01000010">
    <property type="protein sequence ID" value="GAM77785.1"/>
    <property type="molecule type" value="Genomic_DNA"/>
</dbReference>
<dbReference type="Gene3D" id="3.40.50.1980">
    <property type="entry name" value="Nitrogenase molybdenum iron protein domain"/>
    <property type="match status" value="1"/>
</dbReference>
<reference evidence="4 5" key="4">
    <citation type="submission" date="2015-01" db="EMBL/GenBank/DDBJ databases">
        <authorList>
            <consortium name="NBRP consortium"/>
            <person name="Sawabe T."/>
            <person name="Meirelles P."/>
            <person name="Feng G."/>
            <person name="Sayaka M."/>
            <person name="Hattori M."/>
            <person name="Ohkuma M."/>
        </authorList>
    </citation>
    <scope>NUCLEOTIDE SEQUENCE [LARGE SCALE GENOMIC DNA]</scope>
    <source>
        <strain evidence="6">JCM 19231</strain>
        <strain evidence="4">JCM 19241</strain>
        <strain evidence="1">JCM19231</strain>
        <strain evidence="2 5">JCM19232</strain>
        <strain evidence="3">JCM19241</strain>
    </source>
</reference>
<dbReference type="Proteomes" id="UP000031671">
    <property type="component" value="Unassembled WGS sequence"/>
</dbReference>
<dbReference type="STRING" id="1481914.JCM19241_4449"/>
<organism evidence="1 6">
    <name type="scientific">Vibrio ishigakensis</name>
    <dbReference type="NCBI Taxonomy" id="1481914"/>
    <lineage>
        <taxon>Bacteria</taxon>
        <taxon>Pseudomonadati</taxon>
        <taxon>Pseudomonadota</taxon>
        <taxon>Gammaproteobacteria</taxon>
        <taxon>Vibrionales</taxon>
        <taxon>Vibrionaceae</taxon>
        <taxon>Vibrio</taxon>
    </lineage>
</organism>
<evidence type="ECO:0000313" key="4">
    <source>
        <dbReference type="Proteomes" id="UP000031666"/>
    </source>
</evidence>
<dbReference type="SUPFAM" id="SSF53807">
    <property type="entry name" value="Helical backbone' metal receptor"/>
    <property type="match status" value="1"/>
</dbReference>
<evidence type="ECO:0000313" key="5">
    <source>
        <dbReference type="Proteomes" id="UP000031670"/>
    </source>
</evidence>
<accession>A0A0B8PDF0</accession>
<dbReference type="Proteomes" id="UP000031666">
    <property type="component" value="Unassembled WGS sequence"/>
</dbReference>
<evidence type="ECO:0000313" key="2">
    <source>
        <dbReference type="EMBL" id="GAM64900.1"/>
    </source>
</evidence>
<dbReference type="EMBL" id="BBSA01000015">
    <property type="protein sequence ID" value="GAM64900.1"/>
    <property type="molecule type" value="Genomic_DNA"/>
</dbReference>
<sequence length="55" mass="5912">MEDQTDPRLVKQVAAATGAKVGGELYPEALSQSDVANTYVKAFKHNVTVMANSMK</sequence>
<evidence type="ECO:0000313" key="1">
    <source>
        <dbReference type="EMBL" id="GAM55716.1"/>
    </source>
</evidence>
<proteinExistence type="predicted"/>
<reference evidence="2 5" key="2">
    <citation type="submission" date="2015-01" db="EMBL/GenBank/DDBJ databases">
        <title>Vibrio sp. C5 JCM 19232 whole genome shotgun sequence.</title>
        <authorList>
            <person name="Sawabe T."/>
            <person name="Meirelles P."/>
            <person name="Feng G."/>
            <person name="Sayaka M."/>
            <person name="Hattori M."/>
            <person name="Ohkuma M."/>
        </authorList>
    </citation>
    <scope>NUCLEOTIDE SEQUENCE [LARGE SCALE GENOMIC DNA]</scope>
    <source>
        <strain evidence="2 5">JCM19232</strain>
    </source>
</reference>
<evidence type="ECO:0000313" key="3">
    <source>
        <dbReference type="EMBL" id="GAM77785.1"/>
    </source>
</evidence>
<dbReference type="EMBL" id="BBRZ01000017">
    <property type="protein sequence ID" value="GAM55716.1"/>
    <property type="molecule type" value="Genomic_DNA"/>
</dbReference>
<gene>
    <name evidence="1" type="ORF">JCM19231_780</name>
    <name evidence="2" type="ORF">JCM19232_3193</name>
    <name evidence="3" type="ORF">JCM19241_4449</name>
</gene>
<evidence type="ECO:0000313" key="6">
    <source>
        <dbReference type="Proteomes" id="UP000031671"/>
    </source>
</evidence>
<name>A0A0B8NNY5_9VIBR</name>
<accession>A0A0B8NNY5</accession>
<dbReference type="AlphaFoldDB" id="A0A0B8NNY5"/>
<comment type="caution">
    <text evidence="1">The sequence shown here is derived from an EMBL/GenBank/DDBJ whole genome shotgun (WGS) entry which is preliminary data.</text>
</comment>
<accession>A0A0B8QDQ0</accession>
<keyword evidence="6" id="KW-1185">Reference proteome</keyword>